<comment type="caution">
    <text evidence="2">The sequence shown here is derived from an EMBL/GenBank/DDBJ whole genome shotgun (WGS) entry which is preliminary data.</text>
</comment>
<dbReference type="SUPFAM" id="SSF81301">
    <property type="entry name" value="Nucleotidyltransferase"/>
    <property type="match status" value="1"/>
</dbReference>
<feature type="domain" description="Polymerase nucleotidyl transferase" evidence="1">
    <location>
        <begin position="21"/>
        <end position="100"/>
    </location>
</feature>
<dbReference type="GO" id="GO:0016779">
    <property type="term" value="F:nucleotidyltransferase activity"/>
    <property type="evidence" value="ECO:0007669"/>
    <property type="project" value="InterPro"/>
</dbReference>
<dbReference type="CDD" id="cd05403">
    <property type="entry name" value="NT_KNTase_like"/>
    <property type="match status" value="1"/>
</dbReference>
<gene>
    <name evidence="2" type="ORF">S03H2_36681</name>
</gene>
<sequence length="123" mass="14609">MSELCWPDNFINRKSNKIVKRFINLIIKKFNLKKVIIFGSFARGDYHKGSDLDLIIVGEFKERFIDRIGKIIELNDSDLEIDAMVYTEEEFQKMIKERRPFIEQALEEGIVVYEKRDTKCIMV</sequence>
<dbReference type="Pfam" id="PF01909">
    <property type="entry name" value="NTP_transf_2"/>
    <property type="match status" value="1"/>
</dbReference>
<dbReference type="InterPro" id="IPR002934">
    <property type="entry name" value="Polymerase_NTP_transf_dom"/>
</dbReference>
<name>X1HVG5_9ZZZZ</name>
<dbReference type="PANTHER" id="PTHR43449">
    <property type="entry name" value="NUCLEOTIDYLTRANSFERASE"/>
    <property type="match status" value="1"/>
</dbReference>
<evidence type="ECO:0000313" key="2">
    <source>
        <dbReference type="EMBL" id="GAH57819.1"/>
    </source>
</evidence>
<proteinExistence type="predicted"/>
<dbReference type="PANTHER" id="PTHR43449:SF1">
    <property type="entry name" value="POLYMERASE BETA NUCLEOTIDYLTRANSFERASE DOMAIN-CONTAINING PROTEIN"/>
    <property type="match status" value="1"/>
</dbReference>
<accession>X1HVG5</accession>
<dbReference type="InterPro" id="IPR043519">
    <property type="entry name" value="NT_sf"/>
</dbReference>
<dbReference type="Gene3D" id="3.30.460.10">
    <property type="entry name" value="Beta Polymerase, domain 2"/>
    <property type="match status" value="1"/>
</dbReference>
<protein>
    <recommendedName>
        <fullName evidence="1">Polymerase nucleotidyl transferase domain-containing protein</fullName>
    </recommendedName>
</protein>
<organism evidence="2">
    <name type="scientific">marine sediment metagenome</name>
    <dbReference type="NCBI Taxonomy" id="412755"/>
    <lineage>
        <taxon>unclassified sequences</taxon>
        <taxon>metagenomes</taxon>
        <taxon>ecological metagenomes</taxon>
    </lineage>
</organism>
<evidence type="ECO:0000259" key="1">
    <source>
        <dbReference type="Pfam" id="PF01909"/>
    </source>
</evidence>
<dbReference type="AlphaFoldDB" id="X1HVG5"/>
<reference evidence="2" key="1">
    <citation type="journal article" date="2014" name="Front. Microbiol.">
        <title>High frequency of phylogenetically diverse reductive dehalogenase-homologous genes in deep subseafloor sedimentary metagenomes.</title>
        <authorList>
            <person name="Kawai M."/>
            <person name="Futagami T."/>
            <person name="Toyoda A."/>
            <person name="Takaki Y."/>
            <person name="Nishi S."/>
            <person name="Hori S."/>
            <person name="Arai W."/>
            <person name="Tsubouchi T."/>
            <person name="Morono Y."/>
            <person name="Uchiyama I."/>
            <person name="Ito T."/>
            <person name="Fujiyama A."/>
            <person name="Inagaki F."/>
            <person name="Takami H."/>
        </authorList>
    </citation>
    <scope>NUCLEOTIDE SEQUENCE</scope>
    <source>
        <strain evidence="2">Expedition CK06-06</strain>
    </source>
</reference>
<dbReference type="EMBL" id="BARU01022524">
    <property type="protein sequence ID" value="GAH57819.1"/>
    <property type="molecule type" value="Genomic_DNA"/>
</dbReference>